<dbReference type="InterPro" id="IPR029062">
    <property type="entry name" value="Class_I_gatase-like"/>
</dbReference>
<dbReference type="GO" id="GO:0140359">
    <property type="term" value="F:ABC-type transporter activity"/>
    <property type="evidence" value="ECO:0007669"/>
    <property type="project" value="InterPro"/>
</dbReference>
<dbReference type="AlphaFoldDB" id="A0A3Q9IME9"/>
<feature type="transmembrane region" description="Helical" evidence="1">
    <location>
        <begin position="20"/>
        <end position="40"/>
    </location>
</feature>
<dbReference type="EMBL" id="CP032819">
    <property type="protein sequence ID" value="AZS28710.1"/>
    <property type="molecule type" value="Genomic_DNA"/>
</dbReference>
<name>A0A3Q9IME9_9BACT</name>
<dbReference type="Proteomes" id="UP000270673">
    <property type="component" value="Chromosome"/>
</dbReference>
<feature type="transmembrane region" description="Helical" evidence="1">
    <location>
        <begin position="177"/>
        <end position="200"/>
    </location>
</feature>
<accession>A0A3Q9IME9</accession>
<dbReference type="SUPFAM" id="SSF52317">
    <property type="entry name" value="Class I glutamine amidotransferase-like"/>
    <property type="match status" value="1"/>
</dbReference>
<protein>
    <submittedName>
        <fullName evidence="3">ABC transporter</fullName>
    </submittedName>
</protein>
<proteinExistence type="predicted"/>
<dbReference type="GO" id="GO:0005886">
    <property type="term" value="C:plasma membrane"/>
    <property type="evidence" value="ECO:0007669"/>
    <property type="project" value="UniProtKB-SubCell"/>
</dbReference>
<feature type="transmembrane region" description="Helical" evidence="1">
    <location>
        <begin position="146"/>
        <end position="165"/>
    </location>
</feature>
<gene>
    <name evidence="3" type="ORF">D8S85_03505</name>
</gene>
<feature type="transmembrane region" description="Helical" evidence="1">
    <location>
        <begin position="260"/>
        <end position="277"/>
    </location>
</feature>
<feature type="transmembrane region" description="Helical" evidence="1">
    <location>
        <begin position="229"/>
        <end position="248"/>
    </location>
</feature>
<feature type="transmembrane region" description="Helical" evidence="1">
    <location>
        <begin position="119"/>
        <end position="140"/>
    </location>
</feature>
<feature type="transmembrane region" description="Helical" evidence="1">
    <location>
        <begin position="60"/>
        <end position="80"/>
    </location>
</feature>
<evidence type="ECO:0000313" key="3">
    <source>
        <dbReference type="EMBL" id="AZS28710.1"/>
    </source>
</evidence>
<feature type="domain" description="ABC-type uncharacterised transport system" evidence="2">
    <location>
        <begin position="448"/>
        <end position="693"/>
    </location>
</feature>
<reference evidence="3 4" key="1">
    <citation type="submission" date="2018-10" db="EMBL/GenBank/DDBJ databases">
        <title>Butyricimonas faecalis sp. nov., isolated from human faeces and emended description of the genus Butyricimonas.</title>
        <authorList>
            <person name="Le Roy T."/>
            <person name="Van der Smissen P."/>
            <person name="Paquot A."/>
            <person name="Delzenne N."/>
            <person name="Muccioli G."/>
            <person name="Collet J.-F."/>
            <person name="Cani P.D."/>
        </authorList>
    </citation>
    <scope>NUCLEOTIDE SEQUENCE [LARGE SCALE GENOMIC DNA]</scope>
    <source>
        <strain evidence="3 4">H184</strain>
    </source>
</reference>
<dbReference type="OrthoDB" id="1020756at2"/>
<evidence type="ECO:0000256" key="1">
    <source>
        <dbReference type="SAM" id="Phobius"/>
    </source>
</evidence>
<dbReference type="Pfam" id="PF09822">
    <property type="entry name" value="ABC_transp_aux"/>
    <property type="match status" value="1"/>
</dbReference>
<organism evidence="3 4">
    <name type="scientific">Butyricimonas faecalis</name>
    <dbReference type="NCBI Taxonomy" id="2093856"/>
    <lineage>
        <taxon>Bacteria</taxon>
        <taxon>Pseudomonadati</taxon>
        <taxon>Bacteroidota</taxon>
        <taxon>Bacteroidia</taxon>
        <taxon>Bacteroidales</taxon>
        <taxon>Odoribacteraceae</taxon>
        <taxon>Butyricimonas</taxon>
    </lineage>
</organism>
<evidence type="ECO:0000259" key="2">
    <source>
        <dbReference type="Pfam" id="PF09822"/>
    </source>
</evidence>
<dbReference type="Pfam" id="PF12679">
    <property type="entry name" value="ABC2_membrane_2"/>
    <property type="match status" value="1"/>
</dbReference>
<keyword evidence="1" id="KW-1133">Transmembrane helix</keyword>
<keyword evidence="1" id="KW-0472">Membrane</keyword>
<dbReference type="InterPro" id="IPR019196">
    <property type="entry name" value="ABC_transp_unknown"/>
</dbReference>
<feature type="transmembrane region" description="Helical" evidence="1">
    <location>
        <begin position="739"/>
        <end position="758"/>
    </location>
</feature>
<dbReference type="RefSeq" id="WP_127074791.1">
    <property type="nucleotide sequence ID" value="NZ_CP032819.1"/>
</dbReference>
<dbReference type="KEGG" id="buy:D8S85_03505"/>
<keyword evidence="4" id="KW-1185">Reference proteome</keyword>
<evidence type="ECO:0000313" key="4">
    <source>
        <dbReference type="Proteomes" id="UP000270673"/>
    </source>
</evidence>
<keyword evidence="1" id="KW-0812">Transmembrane</keyword>
<sequence length="762" mass="85788">MRAIYKIAKSELGTLFYSPIAWLILVIFVFQVFGSFVNILEYSVNAKTLDQVQGYQSYMLFVIGGFAPYTTIQTTLYLYIPLLTMGLMSREYSSGSIKLLFSSPISSFQIIFGKYLSMLIYGFIMMGSVLILVIVAYFSIKDFDLSLVLSGWLGLYLLMATYAAIGLFMSTLTSYQIVAALGTLTLISFLNFIGSLWQHIEGVREIMYWFSIKGRADESIRGLICSEDILYFILVSAMFIGFSVLKLQFARQSCSMGVKVGKYVGLVVCIAFLGYVSTIPQLKCFYDATANKDRTLTPNSQEILKQVDGGLSITSYVNLLDQLGYLGMPTNWNNNRRIFETFIRFKPEIKLKSYYYYDNAAGANASREEMDKAIERLVLTSDINPKSILTPEQMREKIDLSTQEYRYVFLIERENGQKAFLRMFNDQGKYPSEAEISAALKTMVSKSPQVAFLGGHGERSIHDKSGINYTSFTTILDSRGALINQGYTPYTLTLSAGGDIPADVDVLVVADLRKALTDDELIQVKRYIERGGNLIVIGEPRRQEYTAPVLKQLGLAFVPGVLVQPREGYTADYLWTTFTPEGAKLEPIFTRMVELNNVLTMPSAAAICETENVGFEVIPVFTTDATGCWNELETKNFSLEEPTLNEAIGEKEKAYTTGYALRRDVKGKEQRIFVLGDADCISNAELGANRDFRRSNYALIDGMFKWLVNDEYPIDVNRPAAKDNDVYLTPAGFAWVKIFLRWICPALIVVCGCLIWVMRRMK</sequence>